<dbReference type="KEGG" id="msil:METEAL_22100"/>
<dbReference type="AlphaFoldDB" id="A0AA48GWB9"/>
<dbReference type="Proteomes" id="UP001238179">
    <property type="component" value="Chromosome"/>
</dbReference>
<organism evidence="1 2">
    <name type="scientific">Mesoterricola silvestris</name>
    <dbReference type="NCBI Taxonomy" id="2927979"/>
    <lineage>
        <taxon>Bacteria</taxon>
        <taxon>Pseudomonadati</taxon>
        <taxon>Acidobacteriota</taxon>
        <taxon>Holophagae</taxon>
        <taxon>Holophagales</taxon>
        <taxon>Holophagaceae</taxon>
        <taxon>Mesoterricola</taxon>
    </lineage>
</organism>
<dbReference type="EMBL" id="AP027080">
    <property type="protein sequence ID" value="BDU73036.1"/>
    <property type="molecule type" value="Genomic_DNA"/>
</dbReference>
<evidence type="ECO:0000313" key="2">
    <source>
        <dbReference type="Proteomes" id="UP001238179"/>
    </source>
</evidence>
<reference evidence="2" key="1">
    <citation type="journal article" date="2023" name="Int. J. Syst. Evol. Microbiol.">
        <title>Mesoterricola silvestris gen. nov., sp. nov., Mesoterricola sediminis sp. nov., Geothrix oryzae sp. nov., Geothrix edaphica sp. nov., Geothrix rubra sp. nov., and Geothrix limicola sp. nov., six novel members of Acidobacteriota isolated from soils.</title>
        <authorList>
            <person name="Itoh H."/>
            <person name="Sugisawa Y."/>
            <person name="Mise K."/>
            <person name="Xu Z."/>
            <person name="Kuniyasu M."/>
            <person name="Ushijima N."/>
            <person name="Kawano K."/>
            <person name="Kobayashi E."/>
            <person name="Shiratori Y."/>
            <person name="Masuda Y."/>
            <person name="Senoo K."/>
        </authorList>
    </citation>
    <scope>NUCLEOTIDE SEQUENCE [LARGE SCALE GENOMIC DNA]</scope>
    <source>
        <strain evidence="2">W79</strain>
    </source>
</reference>
<evidence type="ECO:0000313" key="1">
    <source>
        <dbReference type="EMBL" id="BDU73036.1"/>
    </source>
</evidence>
<accession>A0AA48GWB9</accession>
<keyword evidence="2" id="KW-1185">Reference proteome</keyword>
<name>A0AA48GWB9_9BACT</name>
<proteinExistence type="predicted"/>
<sequence length="71" mass="7914">MAGSRRDAILDPMEERMAEAVPATPAAEKQETPKQVCQKCRNEYPLEAFSHAVEGLECVCRRCLAVMGYKV</sequence>
<protein>
    <submittedName>
        <fullName evidence="1">Uncharacterized protein</fullName>
    </submittedName>
</protein>
<gene>
    <name evidence="1" type="ORF">METEAL_22100</name>
</gene>